<feature type="compositionally biased region" description="Polar residues" evidence="1">
    <location>
        <begin position="132"/>
        <end position="143"/>
    </location>
</feature>
<feature type="compositionally biased region" description="Polar residues" evidence="1">
    <location>
        <begin position="44"/>
        <end position="65"/>
    </location>
</feature>
<dbReference type="Proteomes" id="UP000095280">
    <property type="component" value="Unplaced"/>
</dbReference>
<keyword evidence="2" id="KW-1185">Reference proteome</keyword>
<organism evidence="2 3">
    <name type="scientific">Macrostomum lignano</name>
    <dbReference type="NCBI Taxonomy" id="282301"/>
    <lineage>
        <taxon>Eukaryota</taxon>
        <taxon>Metazoa</taxon>
        <taxon>Spiralia</taxon>
        <taxon>Lophotrochozoa</taxon>
        <taxon>Platyhelminthes</taxon>
        <taxon>Rhabditophora</taxon>
        <taxon>Macrostomorpha</taxon>
        <taxon>Macrostomida</taxon>
        <taxon>Macrostomidae</taxon>
        <taxon>Macrostomum</taxon>
    </lineage>
</organism>
<name>A0A1I8F5P0_9PLAT</name>
<reference evidence="3" key="1">
    <citation type="submission" date="2016-11" db="UniProtKB">
        <authorList>
            <consortium name="WormBaseParasite"/>
        </authorList>
    </citation>
    <scope>IDENTIFICATION</scope>
</reference>
<accession>A0A1I8F5P0</accession>
<proteinExistence type="predicted"/>
<evidence type="ECO:0000313" key="3">
    <source>
        <dbReference type="WBParaSite" id="maker-unitig_21530-snap-gene-0.2-mRNA-1"/>
    </source>
</evidence>
<protein>
    <submittedName>
        <fullName evidence="3">Uncharacterized protein</fullName>
    </submittedName>
</protein>
<sequence>MRILSDTKNIGKSTSSALRYAAKWTKPRAGSRAVAPYRTDSRVNRSPNTVSSHTSARCTTSSTMKSPDARRPALILTPGSDPLSASRLEVSLRRPTGSLLLQRLQMSSQMMKTLAVLSLSTLFTNPKDPACRTSTSSGTTHAQVLQRGPRLS</sequence>
<evidence type="ECO:0000313" key="2">
    <source>
        <dbReference type="Proteomes" id="UP000095280"/>
    </source>
</evidence>
<dbReference type="AlphaFoldDB" id="A0A1I8F5P0"/>
<feature type="region of interest" description="Disordered" evidence="1">
    <location>
        <begin position="129"/>
        <end position="152"/>
    </location>
</feature>
<dbReference type="WBParaSite" id="maker-unitig_21530-snap-gene-0.2-mRNA-1">
    <property type="protein sequence ID" value="maker-unitig_21530-snap-gene-0.2-mRNA-1"/>
    <property type="gene ID" value="maker-unitig_21530-snap-gene-0.2"/>
</dbReference>
<evidence type="ECO:0000256" key="1">
    <source>
        <dbReference type="SAM" id="MobiDB-lite"/>
    </source>
</evidence>
<feature type="region of interest" description="Disordered" evidence="1">
    <location>
        <begin position="41"/>
        <end position="80"/>
    </location>
</feature>